<dbReference type="EMBL" id="CP092886">
    <property type="protein sequence ID" value="UYV84855.1"/>
    <property type="molecule type" value="Genomic_DNA"/>
</dbReference>
<reference evidence="1 2" key="1">
    <citation type="submission" date="2022-03" db="EMBL/GenBank/DDBJ databases">
        <title>A chromosomal length assembly of Cordylochernes scorpioides.</title>
        <authorList>
            <person name="Zeh D."/>
            <person name="Zeh J."/>
        </authorList>
    </citation>
    <scope>NUCLEOTIDE SEQUENCE [LARGE SCALE GENOMIC DNA]</scope>
    <source>
        <strain evidence="1">IN4F17</strain>
        <tissue evidence="1">Whole Body</tissue>
    </source>
</reference>
<accession>A0ABY6LZ82</accession>
<organism evidence="1 2">
    <name type="scientific">Cordylochernes scorpioides</name>
    <dbReference type="NCBI Taxonomy" id="51811"/>
    <lineage>
        <taxon>Eukaryota</taxon>
        <taxon>Metazoa</taxon>
        <taxon>Ecdysozoa</taxon>
        <taxon>Arthropoda</taxon>
        <taxon>Chelicerata</taxon>
        <taxon>Arachnida</taxon>
        <taxon>Pseudoscorpiones</taxon>
        <taxon>Cheliferoidea</taxon>
        <taxon>Chernetidae</taxon>
        <taxon>Cordylochernes</taxon>
    </lineage>
</organism>
<proteinExistence type="predicted"/>
<gene>
    <name evidence="1" type="ORF">LAZ67_X003722</name>
</gene>
<protein>
    <submittedName>
        <fullName evidence="1">Uncharacterized protein</fullName>
    </submittedName>
</protein>
<keyword evidence="2" id="KW-1185">Reference proteome</keyword>
<dbReference type="Proteomes" id="UP001235939">
    <property type="component" value="Chromosome X"/>
</dbReference>
<evidence type="ECO:0000313" key="1">
    <source>
        <dbReference type="EMBL" id="UYV84855.1"/>
    </source>
</evidence>
<sequence length="92" mass="10678">MHILTVHMSILVSRAPSNGTNLNYSKRRRINARRIFQKFGVAALNEHIEKHWFQNLKTEDISLCDAPRSDQFSGLNKKALKTDIEEENSLKR</sequence>
<name>A0ABY6LZ82_9ARAC</name>
<evidence type="ECO:0000313" key="2">
    <source>
        <dbReference type="Proteomes" id="UP001235939"/>
    </source>
</evidence>